<organism evidence="3 4">
    <name type="scientific">Drechslerella dactyloides</name>
    <name type="common">Nematode-trapping fungus</name>
    <name type="synonym">Arthrobotrys dactyloides</name>
    <dbReference type="NCBI Taxonomy" id="74499"/>
    <lineage>
        <taxon>Eukaryota</taxon>
        <taxon>Fungi</taxon>
        <taxon>Dikarya</taxon>
        <taxon>Ascomycota</taxon>
        <taxon>Pezizomycotina</taxon>
        <taxon>Orbiliomycetes</taxon>
        <taxon>Orbiliales</taxon>
        <taxon>Orbiliaceae</taxon>
        <taxon>Drechslerella</taxon>
    </lineage>
</organism>
<evidence type="ECO:0000313" key="3">
    <source>
        <dbReference type="EMBL" id="KAJ6256441.1"/>
    </source>
</evidence>
<dbReference type="Pfam" id="PF14033">
    <property type="entry name" value="DUF4246"/>
    <property type="match status" value="1"/>
</dbReference>
<sequence>MEPYPHPLDGEHVSEALTFREQYLRQFSGAIRNKTNWTEKILDRALFAKWLREALENGGSVSYGKKINIWNREDVAFVYRELTEGYKPYVEKLRAEGGTAVGVEPDMDGVWRSDVLVDDAVRQQLIDAVATLENVPEDQKDWHPGSDGQVLDLVHPSMWPIVYGRSINILDGKPIELPDNAIEDSFSDNFCWLPSEFEVDEDGKVKVASYINNLAAAGQQELFHPILENIFERFLPLFNHVLADLRAKKFDFRRVPSPDGYTEDGEEVEWLRAEKHKEKWEELLGEFERGEELTVDFSKHVEVFEQGDDEEDEAFEEREGIKEDWENDWWSGRRKSLTEEKYKKAPFQVRDMGELGSDIWTPPEVTDEIKLEGKTAKVIVKLANIILTPEKPTYGGGSWHVEAMMNERIISTGIYYYAQENVTQSELEFRRTIPEVDDYSLPQDSNWTTVHNMGREGNLVQEIGSILTKENRAIAFPNIYQHQVQPFKLVDNTKPGYRKILVFFLCDPTEENTAPTSRIVAPQQPGARKEVEELLRKGPLGKLPEEVFRLILEQLPPPISREEAEKYREELMAERTGYLEGNELVQGLEYSLCEH</sequence>
<dbReference type="AlphaFoldDB" id="A0AAD6IT15"/>
<evidence type="ECO:0000259" key="1">
    <source>
        <dbReference type="Pfam" id="PF14033"/>
    </source>
</evidence>
<dbReference type="PANTHER" id="PTHR33119">
    <property type="entry name" value="IFI3P"/>
    <property type="match status" value="1"/>
</dbReference>
<evidence type="ECO:0000313" key="4">
    <source>
        <dbReference type="Proteomes" id="UP001221413"/>
    </source>
</evidence>
<gene>
    <name evidence="3" type="ORF">Dda_8942</name>
</gene>
<dbReference type="Proteomes" id="UP001221413">
    <property type="component" value="Unassembled WGS sequence"/>
</dbReference>
<comment type="caution">
    <text evidence="3">The sequence shown here is derived from an EMBL/GenBank/DDBJ whole genome shotgun (WGS) entry which is preliminary data.</text>
</comment>
<dbReference type="InterPro" id="IPR049192">
    <property type="entry name" value="DUF4246_C"/>
</dbReference>
<proteinExistence type="predicted"/>
<dbReference type="PANTHER" id="PTHR33119:SF1">
    <property type="entry name" value="FE2OG DIOXYGENASE DOMAIN-CONTAINING PROTEIN"/>
    <property type="match status" value="1"/>
</dbReference>
<dbReference type="InterPro" id="IPR049207">
    <property type="entry name" value="DUF4246_N"/>
</dbReference>
<dbReference type="Pfam" id="PF21666">
    <property type="entry name" value="DUF4246_N"/>
    <property type="match status" value="1"/>
</dbReference>
<evidence type="ECO:0000259" key="2">
    <source>
        <dbReference type="Pfam" id="PF21666"/>
    </source>
</evidence>
<protein>
    <submittedName>
        <fullName evidence="3">Uncharacterized protein</fullName>
    </submittedName>
</protein>
<feature type="domain" description="DUF4246" evidence="1">
    <location>
        <begin position="75"/>
        <end position="526"/>
    </location>
</feature>
<accession>A0AAD6IT15</accession>
<feature type="domain" description="DUF4246" evidence="2">
    <location>
        <begin position="3"/>
        <end position="53"/>
    </location>
</feature>
<dbReference type="EMBL" id="JAQGDS010000013">
    <property type="protein sequence ID" value="KAJ6256441.1"/>
    <property type="molecule type" value="Genomic_DNA"/>
</dbReference>
<dbReference type="InterPro" id="IPR025340">
    <property type="entry name" value="DUF4246"/>
</dbReference>
<name>A0AAD6IT15_DREDA</name>
<reference evidence="3" key="1">
    <citation type="submission" date="2023-01" db="EMBL/GenBank/DDBJ databases">
        <title>The chitinases involved in constricting ring structure development in the nematode-trapping fungus Drechslerella dactyloides.</title>
        <authorList>
            <person name="Wang R."/>
            <person name="Zhang L."/>
            <person name="Tang P."/>
            <person name="Li S."/>
            <person name="Liang L."/>
        </authorList>
    </citation>
    <scope>NUCLEOTIDE SEQUENCE</scope>
    <source>
        <strain evidence="3">YMF1.00031</strain>
    </source>
</reference>
<keyword evidence="4" id="KW-1185">Reference proteome</keyword>